<name>A0ACB8AC12_9AGAM</name>
<organism evidence="1 2">
    <name type="scientific">Hygrophoropsis aurantiaca</name>
    <dbReference type="NCBI Taxonomy" id="72124"/>
    <lineage>
        <taxon>Eukaryota</taxon>
        <taxon>Fungi</taxon>
        <taxon>Dikarya</taxon>
        <taxon>Basidiomycota</taxon>
        <taxon>Agaricomycotina</taxon>
        <taxon>Agaricomycetes</taxon>
        <taxon>Agaricomycetidae</taxon>
        <taxon>Boletales</taxon>
        <taxon>Coniophorineae</taxon>
        <taxon>Hygrophoropsidaceae</taxon>
        <taxon>Hygrophoropsis</taxon>
    </lineage>
</organism>
<gene>
    <name evidence="1" type="ORF">BJ138DRAFT_1135865</name>
</gene>
<reference evidence="1" key="1">
    <citation type="journal article" date="2021" name="New Phytol.">
        <title>Evolutionary innovations through gain and loss of genes in the ectomycorrhizal Boletales.</title>
        <authorList>
            <person name="Wu G."/>
            <person name="Miyauchi S."/>
            <person name="Morin E."/>
            <person name="Kuo A."/>
            <person name="Drula E."/>
            <person name="Varga T."/>
            <person name="Kohler A."/>
            <person name="Feng B."/>
            <person name="Cao Y."/>
            <person name="Lipzen A."/>
            <person name="Daum C."/>
            <person name="Hundley H."/>
            <person name="Pangilinan J."/>
            <person name="Johnson J."/>
            <person name="Barry K."/>
            <person name="LaButti K."/>
            <person name="Ng V."/>
            <person name="Ahrendt S."/>
            <person name="Min B."/>
            <person name="Choi I.G."/>
            <person name="Park H."/>
            <person name="Plett J.M."/>
            <person name="Magnuson J."/>
            <person name="Spatafora J.W."/>
            <person name="Nagy L.G."/>
            <person name="Henrissat B."/>
            <person name="Grigoriev I.V."/>
            <person name="Yang Z.L."/>
            <person name="Xu J."/>
            <person name="Martin F.M."/>
        </authorList>
    </citation>
    <scope>NUCLEOTIDE SEQUENCE</scope>
    <source>
        <strain evidence="1">ATCC 28755</strain>
    </source>
</reference>
<comment type="caution">
    <text evidence="1">The sequence shown here is derived from an EMBL/GenBank/DDBJ whole genome shotgun (WGS) entry which is preliminary data.</text>
</comment>
<protein>
    <submittedName>
        <fullName evidence="1">Uncharacterized protein</fullName>
    </submittedName>
</protein>
<keyword evidence="2" id="KW-1185">Reference proteome</keyword>
<accession>A0ACB8AC12</accession>
<proteinExistence type="predicted"/>
<evidence type="ECO:0000313" key="1">
    <source>
        <dbReference type="EMBL" id="KAH7910668.1"/>
    </source>
</evidence>
<evidence type="ECO:0000313" key="2">
    <source>
        <dbReference type="Proteomes" id="UP000790377"/>
    </source>
</evidence>
<dbReference type="EMBL" id="MU267704">
    <property type="protein sequence ID" value="KAH7910668.1"/>
    <property type="molecule type" value="Genomic_DNA"/>
</dbReference>
<sequence length="107" mass="12143">MAPITRFAAFKYLPGTTDMQKRQSLDGLINLYNANADMVNVKPRGGRNNNTEGFDGGFDVVFTVEFKSKVTRDQFILNEEHVKYKNSIMGIVAEVIVYDFEEGDYGY</sequence>
<dbReference type="Proteomes" id="UP000790377">
    <property type="component" value="Unassembled WGS sequence"/>
</dbReference>